<feature type="site" description="Important for beta-aspartyl-AMP intermediate formation" evidence="7">
    <location>
        <position position="358"/>
    </location>
</feature>
<keyword evidence="3 5" id="KW-0067">ATP-binding</keyword>
<protein>
    <submittedName>
        <fullName evidence="9">Asparagine synthase</fullName>
    </submittedName>
</protein>
<dbReference type="GO" id="GO:0004066">
    <property type="term" value="F:asparagine synthase (glutamine-hydrolyzing) activity"/>
    <property type="evidence" value="ECO:0007669"/>
    <property type="project" value="InterPro"/>
</dbReference>
<evidence type="ECO:0000256" key="6">
    <source>
        <dbReference type="PIRSR" id="PIRSR001589-2"/>
    </source>
</evidence>
<dbReference type="Gene3D" id="3.40.50.620">
    <property type="entry name" value="HUPs"/>
    <property type="match status" value="2"/>
</dbReference>
<evidence type="ECO:0000313" key="10">
    <source>
        <dbReference type="Proteomes" id="UP001219525"/>
    </source>
</evidence>
<feature type="binding site" evidence="6">
    <location>
        <begin position="356"/>
        <end position="357"/>
    </location>
    <ligand>
        <name>ATP</name>
        <dbReference type="ChEBI" id="CHEBI:30616"/>
    </ligand>
</feature>
<evidence type="ECO:0000256" key="3">
    <source>
        <dbReference type="ARBA" id="ARBA00022840"/>
    </source>
</evidence>
<dbReference type="GO" id="GO:0006529">
    <property type="term" value="P:asparagine biosynthetic process"/>
    <property type="evidence" value="ECO:0007669"/>
    <property type="project" value="InterPro"/>
</dbReference>
<accession>A0AAD6VNI7</accession>
<evidence type="ECO:0000259" key="8">
    <source>
        <dbReference type="PROSITE" id="PS51278"/>
    </source>
</evidence>
<dbReference type="CDD" id="cd01991">
    <property type="entry name" value="Asn_synthase_B_C"/>
    <property type="match status" value="1"/>
</dbReference>
<evidence type="ECO:0000256" key="1">
    <source>
        <dbReference type="ARBA" id="ARBA00005752"/>
    </source>
</evidence>
<dbReference type="InterPro" id="IPR017932">
    <property type="entry name" value="GATase_2_dom"/>
</dbReference>
<dbReference type="Gene3D" id="3.60.20.10">
    <property type="entry name" value="Glutamine Phosphoribosylpyrophosphate, subunit 1, domain 1"/>
    <property type="match status" value="1"/>
</dbReference>
<evidence type="ECO:0000256" key="5">
    <source>
        <dbReference type="PIRNR" id="PIRNR001589"/>
    </source>
</evidence>
<evidence type="ECO:0000256" key="4">
    <source>
        <dbReference type="ARBA" id="ARBA00022962"/>
    </source>
</evidence>
<dbReference type="GO" id="GO:0005829">
    <property type="term" value="C:cytosol"/>
    <property type="evidence" value="ECO:0007669"/>
    <property type="project" value="TreeGrafter"/>
</dbReference>
<dbReference type="EMBL" id="JARJCW010000018">
    <property type="protein sequence ID" value="KAJ7214892.1"/>
    <property type="molecule type" value="Genomic_DNA"/>
</dbReference>
<dbReference type="GO" id="GO:0005524">
    <property type="term" value="F:ATP binding"/>
    <property type="evidence" value="ECO:0007669"/>
    <property type="project" value="UniProtKB-KW"/>
</dbReference>
<proteinExistence type="inferred from homology"/>
<dbReference type="SUPFAM" id="SSF52402">
    <property type="entry name" value="Adenine nucleotide alpha hydrolases-like"/>
    <property type="match status" value="1"/>
</dbReference>
<dbReference type="Pfam" id="PF00733">
    <property type="entry name" value="Asn_synthase"/>
    <property type="match status" value="1"/>
</dbReference>
<reference evidence="9" key="1">
    <citation type="submission" date="2023-03" db="EMBL/GenBank/DDBJ databases">
        <title>Massive genome expansion in bonnet fungi (Mycena s.s.) driven by repeated elements and novel gene families across ecological guilds.</title>
        <authorList>
            <consortium name="Lawrence Berkeley National Laboratory"/>
            <person name="Harder C.B."/>
            <person name="Miyauchi S."/>
            <person name="Viragh M."/>
            <person name="Kuo A."/>
            <person name="Thoen E."/>
            <person name="Andreopoulos B."/>
            <person name="Lu D."/>
            <person name="Skrede I."/>
            <person name="Drula E."/>
            <person name="Henrissat B."/>
            <person name="Morin E."/>
            <person name="Kohler A."/>
            <person name="Barry K."/>
            <person name="LaButti K."/>
            <person name="Morin E."/>
            <person name="Salamov A."/>
            <person name="Lipzen A."/>
            <person name="Mereny Z."/>
            <person name="Hegedus B."/>
            <person name="Baldrian P."/>
            <person name="Stursova M."/>
            <person name="Weitz H."/>
            <person name="Taylor A."/>
            <person name="Grigoriev I.V."/>
            <person name="Nagy L.G."/>
            <person name="Martin F."/>
            <person name="Kauserud H."/>
        </authorList>
    </citation>
    <scope>NUCLEOTIDE SEQUENCE</scope>
    <source>
        <strain evidence="9">9144</strain>
    </source>
</reference>
<keyword evidence="2 5" id="KW-0547">Nucleotide-binding</keyword>
<evidence type="ECO:0000313" key="9">
    <source>
        <dbReference type="EMBL" id="KAJ7214892.1"/>
    </source>
</evidence>
<sequence length="667" mass="74017">MNPAQGLTLKANTVKYRGPDSRGIYVSPNARAALGHVRLSIIDLSTGQQPLSDEEGLIHCVVTGEIYDHERIRAEMQSQGYSFKTLSDSELVVQLYKRDGFNLLMHLRGEFAFVLYDLKQRLFFAARDRFGVKPLYYTLYNGCIMFASEIKAFMGLGWQAEWDVESIVHSGDFGDERTVFRGVNKLAAGHFAICRASGDVQTQAYWDLKYPAASAPSPATIEEATMRVRELLTEAVRLRLRSDVPLAVYLSGGIDSSSVAGIATHLLRETTPDAKLTTFTLAFIEDPTTDESPLAERTAAHIGADLRKVDATEARLVEVLEASIWHSEQATTTFHSAGKMLLSKAVRDAGFKVILSGEGSDEIFGGYPWFPLDWLQSADPAAIALGIPLPSDAEQRAMAKEYHAATKLPLQPDSAMSPHKSNVPRPLTGISTISYLALLGGVFYVSDSVFHPKVVEHTGVRNVARCIEEGLDSRVRENSVTGHWHPLNISLYTAGKTLLGRLILTQAGDRTDMAHSVESRVSFLDHHLVDYVNTLPPSLKIMPVADAATGKWQMVEKWILRQAVKPFVTEEVYLRKKVSFNPPPAGESAVASHMHPLQMHLKARITQESVERVGFFNWPYVESQLSAYLESPKFMPNGRLDPRAGLLMNVLSYIVLQERFRVPSYKV</sequence>
<evidence type="ECO:0000256" key="7">
    <source>
        <dbReference type="PIRSR" id="PIRSR001589-3"/>
    </source>
</evidence>
<dbReference type="InterPro" id="IPR033738">
    <property type="entry name" value="AsnB_N"/>
</dbReference>
<dbReference type="PANTHER" id="PTHR43284">
    <property type="entry name" value="ASPARAGINE SYNTHETASE (GLUTAMINE-HYDROLYZING)"/>
    <property type="match status" value="1"/>
</dbReference>
<dbReference type="InterPro" id="IPR029055">
    <property type="entry name" value="Ntn_hydrolases_N"/>
</dbReference>
<gene>
    <name evidence="9" type="ORF">GGX14DRAFT_609665</name>
</gene>
<feature type="binding site" evidence="6">
    <location>
        <position position="88"/>
    </location>
    <ligand>
        <name>L-glutamine</name>
        <dbReference type="ChEBI" id="CHEBI:58359"/>
    </ligand>
</feature>
<dbReference type="CDD" id="cd00712">
    <property type="entry name" value="AsnB"/>
    <property type="match status" value="1"/>
</dbReference>
<name>A0AAD6VNI7_9AGAR</name>
<dbReference type="NCBIfam" id="TIGR01536">
    <property type="entry name" value="asn_synth_AEB"/>
    <property type="match status" value="1"/>
</dbReference>
<dbReference type="InterPro" id="IPR001962">
    <property type="entry name" value="Asn_synthase"/>
</dbReference>
<dbReference type="Proteomes" id="UP001219525">
    <property type="component" value="Unassembled WGS sequence"/>
</dbReference>
<evidence type="ECO:0000256" key="2">
    <source>
        <dbReference type="ARBA" id="ARBA00022741"/>
    </source>
</evidence>
<dbReference type="AlphaFoldDB" id="A0AAD6VNI7"/>
<comment type="similarity">
    <text evidence="1">Belongs to the asparagine synthetase family.</text>
</comment>
<dbReference type="InterPro" id="IPR006426">
    <property type="entry name" value="Asn_synth_AEB"/>
</dbReference>
<dbReference type="PANTHER" id="PTHR43284:SF1">
    <property type="entry name" value="ASPARAGINE SYNTHETASE"/>
    <property type="match status" value="1"/>
</dbReference>
<dbReference type="SUPFAM" id="SSF56235">
    <property type="entry name" value="N-terminal nucleophile aminohydrolases (Ntn hydrolases)"/>
    <property type="match status" value="1"/>
</dbReference>
<feature type="domain" description="Glutamine amidotransferase type-2" evidence="8">
    <location>
        <begin position="1"/>
        <end position="197"/>
    </location>
</feature>
<dbReference type="PIRSF" id="PIRSF001589">
    <property type="entry name" value="Asn_synthetase_glu-h"/>
    <property type="match status" value="1"/>
</dbReference>
<keyword evidence="4" id="KW-0315">Glutamine amidotransferase</keyword>
<dbReference type="InterPro" id="IPR051786">
    <property type="entry name" value="ASN_synthetase/amidase"/>
</dbReference>
<comment type="caution">
    <text evidence="9">The sequence shown here is derived from an EMBL/GenBank/DDBJ whole genome shotgun (WGS) entry which is preliminary data.</text>
</comment>
<dbReference type="Pfam" id="PF13537">
    <property type="entry name" value="GATase_7"/>
    <property type="match status" value="1"/>
</dbReference>
<dbReference type="InterPro" id="IPR014729">
    <property type="entry name" value="Rossmann-like_a/b/a_fold"/>
</dbReference>
<dbReference type="PROSITE" id="PS51278">
    <property type="entry name" value="GATASE_TYPE_2"/>
    <property type="match status" value="1"/>
</dbReference>
<organism evidence="9 10">
    <name type="scientific">Mycena pura</name>
    <dbReference type="NCBI Taxonomy" id="153505"/>
    <lineage>
        <taxon>Eukaryota</taxon>
        <taxon>Fungi</taxon>
        <taxon>Dikarya</taxon>
        <taxon>Basidiomycota</taxon>
        <taxon>Agaricomycotina</taxon>
        <taxon>Agaricomycetes</taxon>
        <taxon>Agaricomycetidae</taxon>
        <taxon>Agaricales</taxon>
        <taxon>Marasmiineae</taxon>
        <taxon>Mycenaceae</taxon>
        <taxon>Mycena</taxon>
    </lineage>
</organism>
<keyword evidence="10" id="KW-1185">Reference proteome</keyword>